<dbReference type="HAMAP" id="MF_02216">
    <property type="entry name" value="UbiK"/>
    <property type="match status" value="1"/>
</dbReference>
<dbReference type="Pfam" id="PF04380">
    <property type="entry name" value="BMFP"/>
    <property type="match status" value="1"/>
</dbReference>
<dbReference type="AlphaFoldDB" id="A0A0F9S271"/>
<dbReference type="NCBIfam" id="NF047835">
    <property type="entry name" value="UbiqAccUbiK"/>
    <property type="match status" value="1"/>
</dbReference>
<dbReference type="EMBL" id="LAZR01002971">
    <property type="protein sequence ID" value="KKN23443.1"/>
    <property type="molecule type" value="Genomic_DNA"/>
</dbReference>
<organism evidence="1">
    <name type="scientific">marine sediment metagenome</name>
    <dbReference type="NCBI Taxonomy" id="412755"/>
    <lineage>
        <taxon>unclassified sequences</taxon>
        <taxon>metagenomes</taxon>
        <taxon>ecological metagenomes</taxon>
    </lineage>
</organism>
<feature type="non-terminal residue" evidence="1">
    <location>
        <position position="78"/>
    </location>
</feature>
<gene>
    <name evidence="1" type="ORF">LCGC14_0905030</name>
</gene>
<protein>
    <recommendedName>
        <fullName evidence="2">Ubiquinone biosynthesis accessory factor UbiK</fullName>
    </recommendedName>
</protein>
<evidence type="ECO:0000313" key="1">
    <source>
        <dbReference type="EMBL" id="KKN23443.1"/>
    </source>
</evidence>
<dbReference type="InterPro" id="IPR007475">
    <property type="entry name" value="UbiK"/>
</dbReference>
<dbReference type="PANTHER" id="PTHR38040">
    <property type="entry name" value="UBIQUINONE BIOSYNTHESIS ACCESSORY FACTOR UBIK"/>
    <property type="match status" value="1"/>
</dbReference>
<proteinExistence type="inferred from homology"/>
<evidence type="ECO:0008006" key="2">
    <source>
        <dbReference type="Google" id="ProtNLM"/>
    </source>
</evidence>
<sequence>MIDTKKFEEVVQSFTNALPSGFTNIQADVEKNVRSAMSATFAKLDLVTREEFDIQTQVLHRTREKLDALAQRVAELES</sequence>
<name>A0A0F9S271_9ZZZZ</name>
<comment type="caution">
    <text evidence="1">The sequence shown here is derived from an EMBL/GenBank/DDBJ whole genome shotgun (WGS) entry which is preliminary data.</text>
</comment>
<accession>A0A0F9S271</accession>
<reference evidence="1" key="1">
    <citation type="journal article" date="2015" name="Nature">
        <title>Complex archaea that bridge the gap between prokaryotes and eukaryotes.</title>
        <authorList>
            <person name="Spang A."/>
            <person name="Saw J.H."/>
            <person name="Jorgensen S.L."/>
            <person name="Zaremba-Niedzwiedzka K."/>
            <person name="Martijn J."/>
            <person name="Lind A.E."/>
            <person name="van Eijk R."/>
            <person name="Schleper C."/>
            <person name="Guy L."/>
            <person name="Ettema T.J."/>
        </authorList>
    </citation>
    <scope>NUCLEOTIDE SEQUENCE</scope>
</reference>
<dbReference type="PANTHER" id="PTHR38040:SF1">
    <property type="entry name" value="UBIQUINONE BIOSYNTHESIS ACCESSORY FACTOR UBIK"/>
    <property type="match status" value="1"/>
</dbReference>
<dbReference type="GO" id="GO:0005829">
    <property type="term" value="C:cytosol"/>
    <property type="evidence" value="ECO:0007669"/>
    <property type="project" value="TreeGrafter"/>
</dbReference>